<feature type="region of interest" description="Disordered" evidence="1">
    <location>
        <begin position="29"/>
        <end position="53"/>
    </location>
</feature>
<evidence type="ECO:0000313" key="2">
    <source>
        <dbReference type="EMBL" id="CAB1414017.1"/>
    </source>
</evidence>
<sequence>MIGCGSAARAGSRVLIGFRGRRRRDGVYLGHSRGPMVGVGAREPSDSSKHSRWQTGGLTLTQHALQERPAGGGELWTICIPRWLPGDATTRWQEMRSGQA</sequence>
<dbReference type="AlphaFoldDB" id="A0A9N7Y668"/>
<gene>
    <name evidence="2" type="ORF">PLEPLA_LOCUS1720</name>
</gene>
<dbReference type="EMBL" id="CADEAL010000083">
    <property type="protein sequence ID" value="CAB1414017.1"/>
    <property type="molecule type" value="Genomic_DNA"/>
</dbReference>
<proteinExistence type="predicted"/>
<accession>A0A9N7Y668</accession>
<comment type="caution">
    <text evidence="2">The sequence shown here is derived from an EMBL/GenBank/DDBJ whole genome shotgun (WGS) entry which is preliminary data.</text>
</comment>
<keyword evidence="3" id="KW-1185">Reference proteome</keyword>
<reference evidence="2" key="1">
    <citation type="submission" date="2020-03" db="EMBL/GenBank/DDBJ databases">
        <authorList>
            <person name="Weist P."/>
        </authorList>
    </citation>
    <scope>NUCLEOTIDE SEQUENCE</scope>
</reference>
<dbReference type="Proteomes" id="UP001153269">
    <property type="component" value="Unassembled WGS sequence"/>
</dbReference>
<protein>
    <submittedName>
        <fullName evidence="2">Uncharacterized protein</fullName>
    </submittedName>
</protein>
<name>A0A9N7Y668_PLEPL</name>
<organism evidence="2 3">
    <name type="scientific">Pleuronectes platessa</name>
    <name type="common">European plaice</name>
    <dbReference type="NCBI Taxonomy" id="8262"/>
    <lineage>
        <taxon>Eukaryota</taxon>
        <taxon>Metazoa</taxon>
        <taxon>Chordata</taxon>
        <taxon>Craniata</taxon>
        <taxon>Vertebrata</taxon>
        <taxon>Euteleostomi</taxon>
        <taxon>Actinopterygii</taxon>
        <taxon>Neopterygii</taxon>
        <taxon>Teleostei</taxon>
        <taxon>Neoteleostei</taxon>
        <taxon>Acanthomorphata</taxon>
        <taxon>Carangaria</taxon>
        <taxon>Pleuronectiformes</taxon>
        <taxon>Pleuronectoidei</taxon>
        <taxon>Pleuronectidae</taxon>
        <taxon>Pleuronectes</taxon>
    </lineage>
</organism>
<evidence type="ECO:0000313" key="3">
    <source>
        <dbReference type="Proteomes" id="UP001153269"/>
    </source>
</evidence>
<evidence type="ECO:0000256" key="1">
    <source>
        <dbReference type="SAM" id="MobiDB-lite"/>
    </source>
</evidence>